<protein>
    <recommendedName>
        <fullName evidence="3">Class I SAM-dependent methyltransferase</fullName>
    </recommendedName>
</protein>
<evidence type="ECO:0008006" key="3">
    <source>
        <dbReference type="Google" id="ProtNLM"/>
    </source>
</evidence>
<reference evidence="1 2" key="1">
    <citation type="submission" date="2019-07" db="EMBL/GenBank/DDBJ databases">
        <title>Whole genome shotgun sequence of Reyranella soli NBRC 108950.</title>
        <authorList>
            <person name="Hosoyama A."/>
            <person name="Uohara A."/>
            <person name="Ohji S."/>
            <person name="Ichikawa N."/>
        </authorList>
    </citation>
    <scope>NUCLEOTIDE SEQUENCE [LARGE SCALE GENOMIC DNA]</scope>
    <source>
        <strain evidence="1 2">NBRC 108950</strain>
    </source>
</reference>
<dbReference type="EMBL" id="BKAJ01000097">
    <property type="protein sequence ID" value="GEP58265.1"/>
    <property type="molecule type" value="Genomic_DNA"/>
</dbReference>
<evidence type="ECO:0000313" key="2">
    <source>
        <dbReference type="Proteomes" id="UP000321058"/>
    </source>
</evidence>
<gene>
    <name evidence="1" type="ORF">RSO01_54310</name>
</gene>
<name>A0A512NH69_9HYPH</name>
<dbReference type="Pfam" id="PF13578">
    <property type="entry name" value="Methyltransf_24"/>
    <property type="match status" value="1"/>
</dbReference>
<dbReference type="SUPFAM" id="SSF53335">
    <property type="entry name" value="S-adenosyl-L-methionine-dependent methyltransferases"/>
    <property type="match status" value="1"/>
</dbReference>
<dbReference type="Proteomes" id="UP000321058">
    <property type="component" value="Unassembled WGS sequence"/>
</dbReference>
<keyword evidence="2" id="KW-1185">Reference proteome</keyword>
<dbReference type="AlphaFoldDB" id="A0A512NH69"/>
<dbReference type="InterPro" id="IPR029063">
    <property type="entry name" value="SAM-dependent_MTases_sf"/>
</dbReference>
<proteinExistence type="predicted"/>
<sequence length="280" mass="31063">MDSRVENYIRRGRFYIDGWLHSEAAQIVVALTERQRSLGIAGGVAEIGVHHGKLFILLYLLCQASEKAVAIDLFEDQHLNIDKSGSGDLAKFRRNLERHADNARLVLHQGNSMDLSGAILTRLADGPLRFVSVDGGHTAEITAHDLATAEAAIAEGGVIVVDDVFNEQWPGVGDGVRRYFERQPNLVPFAIGANKTYFCRPSHRGIYHDAVAATGSTSTTTEFLGQPVAFLQFLRPGLKDRVAESPAWRRLRTTPIGLPLRWAWHTGRTLRRGLTRNEDF</sequence>
<dbReference type="RefSeq" id="WP_147153333.1">
    <property type="nucleotide sequence ID" value="NZ_BKAJ01000097.1"/>
</dbReference>
<evidence type="ECO:0000313" key="1">
    <source>
        <dbReference type="EMBL" id="GEP58265.1"/>
    </source>
</evidence>
<dbReference type="Gene3D" id="3.40.50.150">
    <property type="entry name" value="Vaccinia Virus protein VP39"/>
    <property type="match status" value="1"/>
</dbReference>
<dbReference type="OrthoDB" id="7192174at2"/>
<accession>A0A512NH69</accession>
<comment type="caution">
    <text evidence="1">The sequence shown here is derived from an EMBL/GenBank/DDBJ whole genome shotgun (WGS) entry which is preliminary data.</text>
</comment>
<organism evidence="1 2">
    <name type="scientific">Reyranella soli</name>
    <dbReference type="NCBI Taxonomy" id="1230389"/>
    <lineage>
        <taxon>Bacteria</taxon>
        <taxon>Pseudomonadati</taxon>
        <taxon>Pseudomonadota</taxon>
        <taxon>Alphaproteobacteria</taxon>
        <taxon>Hyphomicrobiales</taxon>
        <taxon>Reyranellaceae</taxon>
        <taxon>Reyranella</taxon>
    </lineage>
</organism>